<sequence length="162" mass="18977">MIDRANEGYTTASGEDLRLALARYVDLCGNLERARVKELRELCSPDVHFRDPFNDVRGVELFEKCMDKMFEDVGEPRFDVHDHVFSQQRNEVAYLRWTFHCRLPVRGPLQVEGMTEVHFDHKALVSAHLDHWDSGRQLYEKLPGIGFLLRRVRRKLAIPEAR</sequence>
<reference evidence="2" key="1">
    <citation type="submission" date="2017-08" db="EMBL/GenBank/DDBJ databases">
        <authorList>
            <person name="Imhoff J.F."/>
            <person name="Rahn T."/>
            <person name="Kuenzel S."/>
            <person name="Neulinger S.C."/>
        </authorList>
    </citation>
    <scope>NUCLEOTIDE SEQUENCE</scope>
    <source>
        <strain evidence="2">DSM 9154</strain>
    </source>
</reference>
<dbReference type="InterPro" id="IPR032710">
    <property type="entry name" value="NTF2-like_dom_sf"/>
</dbReference>
<dbReference type="RefSeq" id="WP_051432158.1">
    <property type="nucleotide sequence ID" value="NZ_NRRE01000026.1"/>
</dbReference>
<gene>
    <name evidence="2" type="ORF">CKO21_09985</name>
</gene>
<evidence type="ECO:0000313" key="2">
    <source>
        <dbReference type="EMBL" id="MBK1697573.1"/>
    </source>
</evidence>
<protein>
    <submittedName>
        <fullName evidence="2">Nuclear transport factor 2 family protein</fullName>
    </submittedName>
</protein>
<dbReference type="AlphaFoldDB" id="A0A934V0A0"/>
<dbReference type="EMBL" id="NRRE01000026">
    <property type="protein sequence ID" value="MBK1697573.1"/>
    <property type="molecule type" value="Genomic_DNA"/>
</dbReference>
<dbReference type="InterPro" id="IPR037401">
    <property type="entry name" value="SnoaL-like"/>
</dbReference>
<feature type="domain" description="SnoaL-like" evidence="1">
    <location>
        <begin position="30"/>
        <end position="122"/>
    </location>
</feature>
<reference evidence="2" key="2">
    <citation type="journal article" date="2020" name="Microorganisms">
        <title>Osmotic Adaptation and Compatible Solute Biosynthesis of Phototrophic Bacteria as Revealed from Genome Analyses.</title>
        <authorList>
            <person name="Imhoff J.F."/>
            <person name="Rahn T."/>
            <person name="Kunzel S."/>
            <person name="Keller A."/>
            <person name="Neulinger S.C."/>
        </authorList>
    </citation>
    <scope>NUCLEOTIDE SEQUENCE</scope>
    <source>
        <strain evidence="2">DSM 9154</strain>
    </source>
</reference>
<name>A0A934V0A0_9PROT</name>
<dbReference type="Gene3D" id="3.10.450.50">
    <property type="match status" value="1"/>
</dbReference>
<comment type="caution">
    <text evidence="2">The sequence shown here is derived from an EMBL/GenBank/DDBJ whole genome shotgun (WGS) entry which is preliminary data.</text>
</comment>
<proteinExistence type="predicted"/>
<keyword evidence="3" id="KW-1185">Reference proteome</keyword>
<accession>A0A934V0A0</accession>
<dbReference type="SUPFAM" id="SSF54427">
    <property type="entry name" value="NTF2-like"/>
    <property type="match status" value="1"/>
</dbReference>
<organism evidence="2 3">
    <name type="scientific">Rhodovibrio salinarum</name>
    <dbReference type="NCBI Taxonomy" id="1087"/>
    <lineage>
        <taxon>Bacteria</taxon>
        <taxon>Pseudomonadati</taxon>
        <taxon>Pseudomonadota</taxon>
        <taxon>Alphaproteobacteria</taxon>
        <taxon>Rhodospirillales</taxon>
        <taxon>Rhodovibrionaceae</taxon>
        <taxon>Rhodovibrio</taxon>
    </lineage>
</organism>
<dbReference type="Proteomes" id="UP000778970">
    <property type="component" value="Unassembled WGS sequence"/>
</dbReference>
<evidence type="ECO:0000259" key="1">
    <source>
        <dbReference type="Pfam" id="PF12680"/>
    </source>
</evidence>
<evidence type="ECO:0000313" key="3">
    <source>
        <dbReference type="Proteomes" id="UP000778970"/>
    </source>
</evidence>
<dbReference type="Pfam" id="PF12680">
    <property type="entry name" value="SnoaL_2"/>
    <property type="match status" value="1"/>
</dbReference>